<dbReference type="RefSeq" id="WP_072776823.1">
    <property type="nucleotide sequence ID" value="NZ_FQXC01000002.1"/>
</dbReference>
<dbReference type="Gene3D" id="3.30.565.10">
    <property type="entry name" value="Histidine kinase-like ATPase, C-terminal domain"/>
    <property type="match status" value="1"/>
</dbReference>
<dbReference type="OrthoDB" id="9803702at2"/>
<proteinExistence type="predicted"/>
<name>A0A1M5QN84_9RHOB</name>
<protein>
    <submittedName>
        <fullName evidence="2">Histidine phosphotransferase ChpT</fullName>
    </submittedName>
</protein>
<gene>
    <name evidence="2" type="ORF">SAMN05443551_1421</name>
</gene>
<dbReference type="Pfam" id="PF10090">
    <property type="entry name" value="HPTransfase"/>
    <property type="match status" value="1"/>
</dbReference>
<feature type="domain" description="Histidine phosphotransferase ChpT C-terminal" evidence="1">
    <location>
        <begin position="79"/>
        <end position="189"/>
    </location>
</feature>
<dbReference type="Proteomes" id="UP000184221">
    <property type="component" value="Unassembled WGS sequence"/>
</dbReference>
<dbReference type="GO" id="GO:0016740">
    <property type="term" value="F:transferase activity"/>
    <property type="evidence" value="ECO:0007669"/>
    <property type="project" value="UniProtKB-KW"/>
</dbReference>
<evidence type="ECO:0000313" key="2">
    <source>
        <dbReference type="EMBL" id="SHH15341.1"/>
    </source>
</evidence>
<dbReference type="AlphaFoldDB" id="A0A1M5QN84"/>
<keyword evidence="2" id="KW-0808">Transferase</keyword>
<dbReference type="InterPro" id="IPR036890">
    <property type="entry name" value="HATPase_C_sf"/>
</dbReference>
<dbReference type="STRING" id="996342.SAMN05443551_1421"/>
<evidence type="ECO:0000259" key="1">
    <source>
        <dbReference type="Pfam" id="PF10090"/>
    </source>
</evidence>
<sequence>MHHDKASLAALIGSRICHDLISPIGAISNGLELVAMGTPDPASPEMTLIQQSCDNAAARIQFFRIAFGSAGDPRLVSADEARRTLANHYGGTRIITEWALDDPASRDTVQFGFLAALCLESALGQGGSIVVAVERDAVLADARGPSILNDADCWSLLETGAGSADQALRPAQVQFAFLRQLCTDAGVTPLVQVSATHAQVVIPLTTA</sequence>
<reference evidence="2 3" key="1">
    <citation type="submission" date="2016-11" db="EMBL/GenBank/DDBJ databases">
        <authorList>
            <person name="Jaros S."/>
            <person name="Januszkiewicz K."/>
            <person name="Wedrychowicz H."/>
        </authorList>
    </citation>
    <scope>NUCLEOTIDE SEQUENCE [LARGE SCALE GENOMIC DNA]</scope>
    <source>
        <strain evidence="2 3">DSM 29431</strain>
    </source>
</reference>
<dbReference type="EMBL" id="FQXC01000002">
    <property type="protein sequence ID" value="SHH15341.1"/>
    <property type="molecule type" value="Genomic_DNA"/>
</dbReference>
<dbReference type="Gene3D" id="1.10.287.130">
    <property type="match status" value="1"/>
</dbReference>
<organism evidence="2 3">
    <name type="scientific">Marivita hallyeonensis</name>
    <dbReference type="NCBI Taxonomy" id="996342"/>
    <lineage>
        <taxon>Bacteria</taxon>
        <taxon>Pseudomonadati</taxon>
        <taxon>Pseudomonadota</taxon>
        <taxon>Alphaproteobacteria</taxon>
        <taxon>Rhodobacterales</taxon>
        <taxon>Roseobacteraceae</taxon>
        <taxon>Marivita</taxon>
    </lineage>
</organism>
<keyword evidence="3" id="KW-1185">Reference proteome</keyword>
<accession>A0A1M5QN84</accession>
<evidence type="ECO:0000313" key="3">
    <source>
        <dbReference type="Proteomes" id="UP000184221"/>
    </source>
</evidence>
<dbReference type="InterPro" id="IPR018762">
    <property type="entry name" value="ChpT_C"/>
</dbReference>